<keyword evidence="2" id="KW-1185">Reference proteome</keyword>
<protein>
    <submittedName>
        <fullName evidence="1">Uncharacterized protein</fullName>
    </submittedName>
</protein>
<sequence>MEGQLLGKKLHDPKRRLCWSTTTVTLILFLLTNTTSILISSGAGASLVRRYEPRTVRLWDDSGALLADLNATRTALEYSRAELAGLHARLGTATLLLQTLLADVATAARGRDDQQKEAATGWWARELAGELKLAVGNVAAAGEAALGHACGSFQDELERYMEYKPGGECPSDAALEHLLMRGGCEPLPRRRCRPRAPAGYREPAPLPKSLWEMPSDTSIVWDTYHPCKNFSCLASRGHGLDLRGRREKGLWTRDDGALEYSVETALAAKPKGTVRVGLDIGGGGGTFAARMRERGVTVVTATSNAGAPFGSFVASRGLVPIHVGPAHRLPFFDGTLDVVHAARELMAGWTVPGDGVALEFALFDVYRVLRPGGLFWLDHFVLPGAQLNATYAPMLDRVGFKRLRWNAGRKLEGGAEKNEWYLSALLEKPMRDKGSQEMINCPARPPVCLQCWLTQVAMTSSLYDSNTISQSHCTTSLMSTN</sequence>
<evidence type="ECO:0000313" key="2">
    <source>
        <dbReference type="Proteomes" id="UP001732700"/>
    </source>
</evidence>
<dbReference type="EnsemblPlants" id="AVESA.00010b.r2.7AG1243100.1">
    <property type="protein sequence ID" value="AVESA.00010b.r2.7AG1243100.1.CDS"/>
    <property type="gene ID" value="AVESA.00010b.r2.7AG1243100"/>
</dbReference>
<proteinExistence type="predicted"/>
<reference evidence="1" key="1">
    <citation type="submission" date="2021-05" db="EMBL/GenBank/DDBJ databases">
        <authorList>
            <person name="Scholz U."/>
            <person name="Mascher M."/>
            <person name="Fiebig A."/>
        </authorList>
    </citation>
    <scope>NUCLEOTIDE SEQUENCE [LARGE SCALE GENOMIC DNA]</scope>
</reference>
<dbReference type="Proteomes" id="UP001732700">
    <property type="component" value="Chromosome 7A"/>
</dbReference>
<evidence type="ECO:0000313" key="1">
    <source>
        <dbReference type="EnsemblPlants" id="AVESA.00010b.r2.7AG1243100.1.CDS"/>
    </source>
</evidence>
<name>A0ACD5ZRF6_AVESA</name>
<accession>A0ACD5ZRF6</accession>
<organism evidence="1 2">
    <name type="scientific">Avena sativa</name>
    <name type="common">Oat</name>
    <dbReference type="NCBI Taxonomy" id="4498"/>
    <lineage>
        <taxon>Eukaryota</taxon>
        <taxon>Viridiplantae</taxon>
        <taxon>Streptophyta</taxon>
        <taxon>Embryophyta</taxon>
        <taxon>Tracheophyta</taxon>
        <taxon>Spermatophyta</taxon>
        <taxon>Magnoliopsida</taxon>
        <taxon>Liliopsida</taxon>
        <taxon>Poales</taxon>
        <taxon>Poaceae</taxon>
        <taxon>BOP clade</taxon>
        <taxon>Pooideae</taxon>
        <taxon>Poodae</taxon>
        <taxon>Poeae</taxon>
        <taxon>Poeae Chloroplast Group 1 (Aveneae type)</taxon>
        <taxon>Aveninae</taxon>
        <taxon>Avena</taxon>
    </lineage>
</organism>
<reference evidence="1" key="2">
    <citation type="submission" date="2025-09" db="UniProtKB">
        <authorList>
            <consortium name="EnsemblPlants"/>
        </authorList>
    </citation>
    <scope>IDENTIFICATION</scope>
</reference>